<evidence type="ECO:0000313" key="3">
    <source>
        <dbReference type="Proteomes" id="UP000334990"/>
    </source>
</evidence>
<dbReference type="AlphaFoldDB" id="A0A5M3VR22"/>
<dbReference type="GO" id="GO:0009228">
    <property type="term" value="P:thiamine biosynthetic process"/>
    <property type="evidence" value="ECO:0007669"/>
    <property type="project" value="InterPro"/>
</dbReference>
<sequence>MATSVCDTLLGVAEWQPEPWPVDVPALLGSGSPRLPRPFTIGRAADRGTVFAYRMLRRRVFVEDQGLFGDSDLDFHDDDPRTVVLVARDPAGTVIGGVRLGPAGDGPDLGWWRGGRLVVAPGQRGAPGVGPALVRAACGYAENAGVLRFDADVQVRHESLFVRLGWRRVRPVDVQGVPHVLMRWPIGRVAAAAEGKAALGSLLRGLAPGGRGFVGDDGAPVPGSDLVAACDAILPSMVERDPDWAGWCAVLVNVNDLAAMGATPVGLLDALGARDASFAARVLAGLRRASDAYDVPILGGHTQFGVPAALSVTALGRTAHPVPGGGGRPGHRLRLTADLGGRWRPGYTGRQWDSTSIRSTAELRAMLGAVGTARPAAAKDVSMAGIAGTLGMLAEAGSCGAVLDMARLPRPPAATMGDWLTCFPGFAMITADAPDAPALPAGPATGAECGELTSGRGVRLRWPDGELTEVLSGPVTGMGRA</sequence>
<dbReference type="Pfam" id="PF00586">
    <property type="entry name" value="AIRS"/>
    <property type="match status" value="1"/>
</dbReference>
<dbReference type="GO" id="GO:0016747">
    <property type="term" value="F:acyltransferase activity, transferring groups other than amino-acyl groups"/>
    <property type="evidence" value="ECO:0007669"/>
    <property type="project" value="InterPro"/>
</dbReference>
<dbReference type="SUPFAM" id="SSF55729">
    <property type="entry name" value="Acyl-CoA N-acyltransferases (Nat)"/>
    <property type="match status" value="1"/>
</dbReference>
<dbReference type="Gene3D" id="3.90.650.10">
    <property type="entry name" value="PurM-like C-terminal domain"/>
    <property type="match status" value="1"/>
</dbReference>
<dbReference type="RefSeq" id="WP_155334510.1">
    <property type="nucleotide sequence ID" value="NZ_BAAABN010000006.1"/>
</dbReference>
<dbReference type="OrthoDB" id="9767928at2"/>
<dbReference type="PROSITE" id="PS51186">
    <property type="entry name" value="GNAT"/>
    <property type="match status" value="1"/>
</dbReference>
<organism evidence="2 3">
    <name type="scientific">Acrocarpospora corrugata</name>
    <dbReference type="NCBI Taxonomy" id="35763"/>
    <lineage>
        <taxon>Bacteria</taxon>
        <taxon>Bacillati</taxon>
        <taxon>Actinomycetota</taxon>
        <taxon>Actinomycetes</taxon>
        <taxon>Streptosporangiales</taxon>
        <taxon>Streptosporangiaceae</taxon>
        <taxon>Acrocarpospora</taxon>
    </lineage>
</organism>
<dbReference type="PANTHER" id="PTHR30270">
    <property type="entry name" value="THIAMINE-MONOPHOSPHATE KINASE"/>
    <property type="match status" value="1"/>
</dbReference>
<protein>
    <submittedName>
        <fullName evidence="2">AIR synthase</fullName>
    </submittedName>
</protein>
<reference evidence="2 3" key="1">
    <citation type="submission" date="2019-10" db="EMBL/GenBank/DDBJ databases">
        <title>Whole genome shotgun sequence of Acrocarpospora corrugata NBRC 13972.</title>
        <authorList>
            <person name="Ichikawa N."/>
            <person name="Kimura A."/>
            <person name="Kitahashi Y."/>
            <person name="Komaki H."/>
            <person name="Oguchi A."/>
        </authorList>
    </citation>
    <scope>NUCLEOTIDE SEQUENCE [LARGE SCALE GENOMIC DNA]</scope>
    <source>
        <strain evidence="2 3">NBRC 13972</strain>
    </source>
</reference>
<dbReference type="InterPro" id="IPR016188">
    <property type="entry name" value="PurM-like_N"/>
</dbReference>
<feature type="domain" description="N-acetyltransferase" evidence="1">
    <location>
        <begin position="40"/>
        <end position="187"/>
    </location>
</feature>
<dbReference type="InterPro" id="IPR023911">
    <property type="entry name" value="MSMEG_0567/sll0787_C"/>
</dbReference>
<evidence type="ECO:0000259" key="1">
    <source>
        <dbReference type="PROSITE" id="PS51186"/>
    </source>
</evidence>
<dbReference type="InterPro" id="IPR024035">
    <property type="entry name" value="MSMEG_0567_GNAT"/>
</dbReference>
<dbReference type="Gene3D" id="3.40.630.30">
    <property type="match status" value="1"/>
</dbReference>
<name>A0A5M3VR22_9ACTN</name>
<dbReference type="GO" id="GO:0009030">
    <property type="term" value="F:thiamine-phosphate kinase activity"/>
    <property type="evidence" value="ECO:0007669"/>
    <property type="project" value="InterPro"/>
</dbReference>
<dbReference type="InterPro" id="IPR016181">
    <property type="entry name" value="Acyl_CoA_acyltransferase"/>
</dbReference>
<dbReference type="NCBIfam" id="TIGR04045">
    <property type="entry name" value="MSMEG_0567_GNAT"/>
    <property type="match status" value="1"/>
</dbReference>
<dbReference type="InterPro" id="IPR006283">
    <property type="entry name" value="ThiL-like"/>
</dbReference>
<keyword evidence="3" id="KW-1185">Reference proteome</keyword>
<dbReference type="InterPro" id="IPR036921">
    <property type="entry name" value="PurM-like_N_sf"/>
</dbReference>
<accession>A0A5M3VR22</accession>
<dbReference type="SUPFAM" id="SSF56042">
    <property type="entry name" value="PurM C-terminal domain-like"/>
    <property type="match status" value="1"/>
</dbReference>
<dbReference type="PANTHER" id="PTHR30270:SF0">
    <property type="entry name" value="THIAMINE-MONOPHOSPHATE KINASE"/>
    <property type="match status" value="1"/>
</dbReference>
<dbReference type="InterPro" id="IPR000182">
    <property type="entry name" value="GNAT_dom"/>
</dbReference>
<dbReference type="Gene3D" id="3.30.1330.10">
    <property type="entry name" value="PurM-like, N-terminal domain"/>
    <property type="match status" value="1"/>
</dbReference>
<evidence type="ECO:0000313" key="2">
    <source>
        <dbReference type="EMBL" id="GER98051.1"/>
    </source>
</evidence>
<dbReference type="Proteomes" id="UP000334990">
    <property type="component" value="Unassembled WGS sequence"/>
</dbReference>
<dbReference type="SUPFAM" id="SSF55326">
    <property type="entry name" value="PurM N-terminal domain-like"/>
    <property type="match status" value="1"/>
</dbReference>
<dbReference type="Pfam" id="PF00583">
    <property type="entry name" value="Acetyltransf_1"/>
    <property type="match status" value="1"/>
</dbReference>
<dbReference type="InterPro" id="IPR010918">
    <property type="entry name" value="PurM-like_C_dom"/>
</dbReference>
<gene>
    <name evidence="2" type="ORF">Acor_01130</name>
</gene>
<dbReference type="Pfam" id="PF02769">
    <property type="entry name" value="AIRS_C"/>
    <property type="match status" value="1"/>
</dbReference>
<dbReference type="NCBIfam" id="TIGR04050">
    <property type="entry name" value="MSMEG_0567_Cter"/>
    <property type="match status" value="1"/>
</dbReference>
<comment type="caution">
    <text evidence="2">The sequence shown here is derived from an EMBL/GenBank/DDBJ whole genome shotgun (WGS) entry which is preliminary data.</text>
</comment>
<dbReference type="EMBL" id="BLAD01000035">
    <property type="protein sequence ID" value="GER98051.1"/>
    <property type="molecule type" value="Genomic_DNA"/>
</dbReference>
<proteinExistence type="predicted"/>
<dbReference type="InterPro" id="IPR036676">
    <property type="entry name" value="PurM-like_C_sf"/>
</dbReference>